<dbReference type="AlphaFoldDB" id="D8LTA4"/>
<keyword evidence="2" id="KW-0472">Membrane</keyword>
<sequence length="838" mass="93359">MEGGGYATQRGMAEASVAAQAAEHDRINFSRGSLDELGINWSRLRRIDLRWMEKLLAVVDTLQVYALMWSLSQPWPWPRPWLTATRWTVVANLDVVSIHDAAMTVTGPGTYSSPWGEREGYVFYAFLFTVVPVGIQTLWYFRKVLAVLWLDRRVLFHRIVLGESRPSPPGAKVVSTLIAFERALLLSAHLLYLPVLLAVIRLLLCDGDGTLSVDPTMSCRSASLVLPAMLGCGVVIAFTLDLKRHTTNAAHAVTTYSGKSDHERFLQRVEIEYSLNLCNGWEADHLWMVCSFRRHAVRYRVYMMYLKLALVLVYAFGRSNLEDQAVMFWGLITFWSVWSCTHPPYRCRSSNRLHYVLHATLWLDALLGMMTGYGVRGSLLVASRLFKFMTATNLVAAAIAVGVIIAPPIEEELARRRHKKRVLQAARRNRAARASGNDDSSSGDSAAVDGGAMSATNGLHDTPVAEGGANDAHTTAPGPLVYPDRWPTRATLIALASNPRRREWVDAIRKAKEFRFQCEMCPRGLEPVRALEAFMRHVRAIWAEAKAEDSALEPALGAALERLALVHARMAYRVKQEGGGLTEALEEALLDPTVVAGMQRRRRAQALMTDRQKRVMIKLFAVSAFLNHRDFRDSSAASVLRLRDETERIFSQPLTADSRASVKTICMQWKRLIQKSEREYEEAHGHPPLLSDKEENSEWYGFYKKLRAALETLPAPGPSDGGGIAASTHESVGARRDDDASLSLTPEASASLVTLTRATKQLLATGGPSPGGGYGDGGGFDVNAADACRKQWKRAIRVWEGDFERRTGNPPGVSDKQLIRDHYDYYQRLRDLIARSGL</sequence>
<organism evidence="3 4">
    <name type="scientific">Ectocarpus siliculosus</name>
    <name type="common">Brown alga</name>
    <name type="synonym">Conferva siliculosa</name>
    <dbReference type="NCBI Taxonomy" id="2880"/>
    <lineage>
        <taxon>Eukaryota</taxon>
        <taxon>Sar</taxon>
        <taxon>Stramenopiles</taxon>
        <taxon>Ochrophyta</taxon>
        <taxon>PX clade</taxon>
        <taxon>Phaeophyceae</taxon>
        <taxon>Ectocarpales</taxon>
        <taxon>Ectocarpaceae</taxon>
        <taxon>Ectocarpus</taxon>
    </lineage>
</organism>
<dbReference type="STRING" id="2880.D8LTA4"/>
<dbReference type="InParanoid" id="D8LTA4"/>
<dbReference type="eggNOG" id="ENOG502QUQ3">
    <property type="taxonomic scope" value="Eukaryota"/>
</dbReference>
<keyword evidence="4" id="KW-1185">Reference proteome</keyword>
<name>D8LTA4_ECTSI</name>
<feature type="transmembrane region" description="Helical" evidence="2">
    <location>
        <begin position="183"/>
        <end position="204"/>
    </location>
</feature>
<dbReference type="EMBL" id="FN649751">
    <property type="protein sequence ID" value="CBN77975.1"/>
    <property type="molecule type" value="Genomic_DNA"/>
</dbReference>
<evidence type="ECO:0000313" key="3">
    <source>
        <dbReference type="EMBL" id="CBN77975.1"/>
    </source>
</evidence>
<feature type="transmembrane region" description="Helical" evidence="2">
    <location>
        <begin position="385"/>
        <end position="409"/>
    </location>
</feature>
<feature type="transmembrane region" description="Helical" evidence="2">
    <location>
        <begin position="121"/>
        <end position="141"/>
    </location>
</feature>
<keyword evidence="2" id="KW-1133">Transmembrane helix</keyword>
<dbReference type="EMBL" id="FN649047">
    <property type="protein sequence ID" value="CBN77975.1"/>
    <property type="molecule type" value="Genomic_DNA"/>
</dbReference>
<gene>
    <name evidence="3" type="ORF">Esi_0081_0073</name>
</gene>
<feature type="region of interest" description="Disordered" evidence="1">
    <location>
        <begin position="714"/>
        <end position="741"/>
    </location>
</feature>
<evidence type="ECO:0000256" key="2">
    <source>
        <dbReference type="SAM" id="Phobius"/>
    </source>
</evidence>
<feature type="region of interest" description="Disordered" evidence="1">
    <location>
        <begin position="424"/>
        <end position="482"/>
    </location>
</feature>
<feature type="transmembrane region" description="Helical" evidence="2">
    <location>
        <begin position="224"/>
        <end position="242"/>
    </location>
</feature>
<feature type="transmembrane region" description="Helical" evidence="2">
    <location>
        <begin position="55"/>
        <end position="72"/>
    </location>
</feature>
<feature type="compositionally biased region" description="Low complexity" evidence="1">
    <location>
        <begin position="432"/>
        <end position="455"/>
    </location>
</feature>
<evidence type="ECO:0000313" key="4">
    <source>
        <dbReference type="Proteomes" id="UP000002630"/>
    </source>
</evidence>
<reference evidence="3 4" key="1">
    <citation type="journal article" date="2010" name="Nature">
        <title>The Ectocarpus genome and the independent evolution of multicellularity in brown algae.</title>
        <authorList>
            <person name="Cock J.M."/>
            <person name="Sterck L."/>
            <person name="Rouze P."/>
            <person name="Scornet D."/>
            <person name="Allen A.E."/>
            <person name="Amoutzias G."/>
            <person name="Anthouard V."/>
            <person name="Artiguenave F."/>
            <person name="Aury J.M."/>
            <person name="Badger J.H."/>
            <person name="Beszteri B."/>
            <person name="Billiau K."/>
            <person name="Bonnet E."/>
            <person name="Bothwell J.H."/>
            <person name="Bowler C."/>
            <person name="Boyen C."/>
            <person name="Brownlee C."/>
            <person name="Carrano C.J."/>
            <person name="Charrier B."/>
            <person name="Cho G.Y."/>
            <person name="Coelho S.M."/>
            <person name="Collen J."/>
            <person name="Corre E."/>
            <person name="Da Silva C."/>
            <person name="Delage L."/>
            <person name="Delaroque N."/>
            <person name="Dittami S.M."/>
            <person name="Doulbeau S."/>
            <person name="Elias M."/>
            <person name="Farnham G."/>
            <person name="Gachon C.M."/>
            <person name="Gschloessl B."/>
            <person name="Heesch S."/>
            <person name="Jabbari K."/>
            <person name="Jubin C."/>
            <person name="Kawai H."/>
            <person name="Kimura K."/>
            <person name="Kloareg B."/>
            <person name="Kupper F.C."/>
            <person name="Lang D."/>
            <person name="Le Bail A."/>
            <person name="Leblanc C."/>
            <person name="Lerouge P."/>
            <person name="Lohr M."/>
            <person name="Lopez P.J."/>
            <person name="Martens C."/>
            <person name="Maumus F."/>
            <person name="Michel G."/>
            <person name="Miranda-Saavedra D."/>
            <person name="Morales J."/>
            <person name="Moreau H."/>
            <person name="Motomura T."/>
            <person name="Nagasato C."/>
            <person name="Napoli C.A."/>
            <person name="Nelson D.R."/>
            <person name="Nyvall-Collen P."/>
            <person name="Peters A.F."/>
            <person name="Pommier C."/>
            <person name="Potin P."/>
            <person name="Poulain J."/>
            <person name="Quesneville H."/>
            <person name="Read B."/>
            <person name="Rensing S.A."/>
            <person name="Ritter A."/>
            <person name="Rousvoal S."/>
            <person name="Samanta M."/>
            <person name="Samson G."/>
            <person name="Schroeder D.C."/>
            <person name="Segurens B."/>
            <person name="Strittmatter M."/>
            <person name="Tonon T."/>
            <person name="Tregear J.W."/>
            <person name="Valentin K."/>
            <person name="von Dassow P."/>
            <person name="Yamagishi T."/>
            <person name="Van de Peer Y."/>
            <person name="Wincker P."/>
        </authorList>
    </citation>
    <scope>NUCLEOTIDE SEQUENCE [LARGE SCALE GENOMIC DNA]</scope>
    <source>
        <strain evidence="4">Ec32 / CCAP1310/4</strain>
    </source>
</reference>
<dbReference type="OrthoDB" id="195226at2759"/>
<protein>
    <submittedName>
        <fullName evidence="3">Transmembrane protein, putative</fullName>
    </submittedName>
</protein>
<proteinExistence type="predicted"/>
<evidence type="ECO:0000256" key="1">
    <source>
        <dbReference type="SAM" id="MobiDB-lite"/>
    </source>
</evidence>
<dbReference type="Proteomes" id="UP000002630">
    <property type="component" value="Linkage Group LG26"/>
</dbReference>
<feature type="transmembrane region" description="Helical" evidence="2">
    <location>
        <begin position="353"/>
        <end position="373"/>
    </location>
</feature>
<accession>D8LTA4</accession>
<keyword evidence="2 3" id="KW-0812">Transmembrane</keyword>
<feature type="transmembrane region" description="Helical" evidence="2">
    <location>
        <begin position="301"/>
        <end position="319"/>
    </location>
</feature>